<dbReference type="EMBL" id="JABSTR010000006">
    <property type="protein sequence ID" value="KAH9373269.1"/>
    <property type="molecule type" value="Genomic_DNA"/>
</dbReference>
<evidence type="ECO:0000256" key="1">
    <source>
        <dbReference type="ARBA" id="ARBA00004123"/>
    </source>
</evidence>
<feature type="domain" description="YTH" evidence="8">
    <location>
        <begin position="864"/>
        <end position="996"/>
    </location>
</feature>
<dbReference type="GO" id="GO:0032039">
    <property type="term" value="C:integrator complex"/>
    <property type="evidence" value="ECO:0007669"/>
    <property type="project" value="InterPro"/>
</dbReference>
<dbReference type="VEuPathDB" id="VectorBase:HLOH_052878"/>
<dbReference type="InterPro" id="IPR022712">
    <property type="entry name" value="Beta_Casp"/>
</dbReference>
<dbReference type="GO" id="GO:0034472">
    <property type="term" value="P:snRNA 3'-end processing"/>
    <property type="evidence" value="ECO:0007669"/>
    <property type="project" value="TreeGrafter"/>
</dbReference>
<protein>
    <recommendedName>
        <fullName evidence="8">YTH domain-containing protein</fullName>
    </recommendedName>
</protein>
<evidence type="ECO:0000259" key="8">
    <source>
        <dbReference type="PROSITE" id="PS50882"/>
    </source>
</evidence>
<evidence type="ECO:0000256" key="5">
    <source>
        <dbReference type="ARBA" id="ARBA00022884"/>
    </source>
</evidence>
<dbReference type="GO" id="GO:0005737">
    <property type="term" value="C:cytoplasm"/>
    <property type="evidence" value="ECO:0007669"/>
    <property type="project" value="UniProtKB-SubCell"/>
</dbReference>
<dbReference type="Pfam" id="PF04146">
    <property type="entry name" value="YTH"/>
    <property type="match status" value="1"/>
</dbReference>
<dbReference type="PANTHER" id="PTHR46094">
    <property type="entry name" value="INTEGRATOR COMPLEX SUBUNIT 9"/>
    <property type="match status" value="1"/>
</dbReference>
<organism evidence="9 10">
    <name type="scientific">Haemaphysalis longicornis</name>
    <name type="common">Bush tick</name>
    <dbReference type="NCBI Taxonomy" id="44386"/>
    <lineage>
        <taxon>Eukaryota</taxon>
        <taxon>Metazoa</taxon>
        <taxon>Ecdysozoa</taxon>
        <taxon>Arthropoda</taxon>
        <taxon>Chelicerata</taxon>
        <taxon>Arachnida</taxon>
        <taxon>Acari</taxon>
        <taxon>Parasitiformes</taxon>
        <taxon>Ixodida</taxon>
        <taxon>Ixodoidea</taxon>
        <taxon>Ixodidae</taxon>
        <taxon>Haemaphysalinae</taxon>
        <taxon>Haemaphysalis</taxon>
    </lineage>
</organism>
<dbReference type="SMART" id="SM01027">
    <property type="entry name" value="Beta-Casp"/>
    <property type="match status" value="1"/>
</dbReference>
<accession>A0A9J6GCR2</accession>
<dbReference type="PROSITE" id="PS50882">
    <property type="entry name" value="YTH"/>
    <property type="match status" value="1"/>
</dbReference>
<dbReference type="InterPro" id="IPR001279">
    <property type="entry name" value="Metallo-B-lactamas"/>
</dbReference>
<dbReference type="Gene3D" id="3.10.590.10">
    <property type="entry name" value="ph1033 like domains"/>
    <property type="match status" value="1"/>
</dbReference>
<gene>
    <name evidence="9" type="ORF">HPB48_005014</name>
</gene>
<proteinExistence type="inferred from homology"/>
<keyword evidence="4" id="KW-0963">Cytoplasm</keyword>
<keyword evidence="6" id="KW-0539">Nucleus</keyword>
<reference evidence="9 10" key="1">
    <citation type="journal article" date="2020" name="Cell">
        <title>Large-Scale Comparative Analyses of Tick Genomes Elucidate Their Genetic Diversity and Vector Capacities.</title>
        <authorList>
            <consortium name="Tick Genome and Microbiome Consortium (TIGMIC)"/>
            <person name="Jia N."/>
            <person name="Wang J."/>
            <person name="Shi W."/>
            <person name="Du L."/>
            <person name="Sun Y."/>
            <person name="Zhan W."/>
            <person name="Jiang J.F."/>
            <person name="Wang Q."/>
            <person name="Zhang B."/>
            <person name="Ji P."/>
            <person name="Bell-Sakyi L."/>
            <person name="Cui X.M."/>
            <person name="Yuan T.T."/>
            <person name="Jiang B.G."/>
            <person name="Yang W.F."/>
            <person name="Lam T.T."/>
            <person name="Chang Q.C."/>
            <person name="Ding S.J."/>
            <person name="Wang X.J."/>
            <person name="Zhu J.G."/>
            <person name="Ruan X.D."/>
            <person name="Zhao L."/>
            <person name="Wei J.T."/>
            <person name="Ye R.Z."/>
            <person name="Que T.C."/>
            <person name="Du C.H."/>
            <person name="Zhou Y.H."/>
            <person name="Cheng J.X."/>
            <person name="Dai P.F."/>
            <person name="Guo W.B."/>
            <person name="Han X.H."/>
            <person name="Huang E.J."/>
            <person name="Li L.F."/>
            <person name="Wei W."/>
            <person name="Gao Y.C."/>
            <person name="Liu J.Z."/>
            <person name="Shao H.Z."/>
            <person name="Wang X."/>
            <person name="Wang C.C."/>
            <person name="Yang T.C."/>
            <person name="Huo Q.B."/>
            <person name="Li W."/>
            <person name="Chen H.Y."/>
            <person name="Chen S.E."/>
            <person name="Zhou L.G."/>
            <person name="Ni X.B."/>
            <person name="Tian J.H."/>
            <person name="Sheng Y."/>
            <person name="Liu T."/>
            <person name="Pan Y.S."/>
            <person name="Xia L.Y."/>
            <person name="Li J."/>
            <person name="Zhao F."/>
            <person name="Cao W.C."/>
        </authorList>
    </citation>
    <scope>NUCLEOTIDE SEQUENCE [LARGE SCALE GENOMIC DNA]</scope>
    <source>
        <strain evidence="9">HaeL-2018</strain>
    </source>
</reference>
<comment type="caution">
    <text evidence="9">The sequence shown here is derived from an EMBL/GenBank/DDBJ whole genome shotgun (WGS) entry which is preliminary data.</text>
</comment>
<dbReference type="Pfam" id="PF21382">
    <property type="entry name" value="IntS9_C"/>
    <property type="match status" value="1"/>
</dbReference>
<dbReference type="OrthoDB" id="5600060at2759"/>
<dbReference type="InterPro" id="IPR048660">
    <property type="entry name" value="IntS9-like_C"/>
</dbReference>
<dbReference type="SUPFAM" id="SSF56281">
    <property type="entry name" value="Metallo-hydrolase/oxidoreductase"/>
    <property type="match status" value="1"/>
</dbReference>
<feature type="compositionally biased region" description="Low complexity" evidence="7">
    <location>
        <begin position="581"/>
        <end position="598"/>
    </location>
</feature>
<evidence type="ECO:0000256" key="2">
    <source>
        <dbReference type="ARBA" id="ARBA00004496"/>
    </source>
</evidence>
<dbReference type="PANTHER" id="PTHR46094:SF1">
    <property type="entry name" value="INTEGRATOR COMPLEX SUBUNIT 9"/>
    <property type="match status" value="1"/>
</dbReference>
<dbReference type="GO" id="GO:0003723">
    <property type="term" value="F:RNA binding"/>
    <property type="evidence" value="ECO:0007669"/>
    <property type="project" value="UniProtKB-KW"/>
</dbReference>
<keyword evidence="10" id="KW-1185">Reference proteome</keyword>
<sequence length="1214" mass="132549">MLSSRCSSTRLSNLPLWSPREAGDAQLEGEFKEANGRVFVDSAPEFCLPETGLVDFADVDVILISNYQSMLALPYVTERTGFKGTVYMTEPTLLIGRQFMEELVTYIERTPKPRTATKWKQQAFKFAQLPSLDFGKPRSWRQLYNMQDINSSLSKVKVVGFAEKVDVFGMVQVSAVSSGYCLGSCNWMVTADHEKIVYMSGSSTLTTHPKPIEHSPLRNADALILTSLTQTPLANPDTMLGEFCITVAMTVKMGGNVLIPCYPSGVTYDLFECLSGHLETTGQVNVPMLSSAKQAKVYIPEEPFPHAQLVRGGRLKPFSSIKAEGFAADFHTPCIVFAGHPSLRFGDVVHFMELWGPSPNNVVIFTEPDFNLAEAIAPFQPMAMKALCFPIDTSLSFVQANKLIRDLKPTNLVLPLQYTLPPLLQPHRTDLVIETECEVQTYTRGSIVNIPVQRKYQRIDMSAELAASMVPVEVKSGLGVATLTGILQVNNNRCTLKPVQKDVSGNKKWNGQTPPKIYTWGSLDVTEFARKLDKAGFTDVKVENTASGMIVHLVSTAVSHYPVSNGPKDMVKDEEFDSWRNQNQQPQPAAQQQQQQQQTTYQPHLSTSNLGEPYIPSYYASMSFPYLNQGLGDGAWSNGGDPVGFFGSYGGQMGAAGEQPPQHYVDGGAGMFSQNSFAGYGQGFGFFPGSGGDYSTWGTAASSGQPAAAAAAAAANKGYPEEYYRGDYDQSGMDRGLKHLEQGLRSLALGGDKDFAAAKEPYAKDPKKLAGGDKKLSWASVASQPAKPKAVKSKSPLLPAASKHPMDIGTWEGKNGAKPRGNAAPWASQAPPPPESGFSHPVLEKLRLENNYNPKEFDLEPKGARFFIIKSYSEDDIHRSIKYSIWCSTEHGNKRLDAAYRDAQGPVLLFFSVNGSGHFCGMAEMVSPVDYAASSSVWAQDKWKGQFRVRWVYVKDVPNSQLRHIRLENNENKPVTNSRDTQEVPPDKGRQVLKILHGFRHTTSIFDDFLHYEKRQEEDEQREFPSVPAGPAEPGLLPNLEHLKAAEAMKDNKRACSVCLSHVADADADEQPPHAVQVPPSAGVVSTASSLTYSGHANTLAVRPGGALPSPRRKTPVATESPFDDWTALPRCSPAVRLGPHRGGLCGSAVCVRVRMCAPCAPRSGDKEHGHPTFSPVKPRAAFALPSTVAFPRSAAAAAAQLPTNRRGDVSFVL</sequence>
<feature type="region of interest" description="Disordered" evidence="7">
    <location>
        <begin position="1102"/>
        <end position="1122"/>
    </location>
</feature>
<evidence type="ECO:0000256" key="7">
    <source>
        <dbReference type="SAM" id="MobiDB-lite"/>
    </source>
</evidence>
<dbReference type="Gene3D" id="3.40.50.10890">
    <property type="match status" value="1"/>
</dbReference>
<evidence type="ECO:0000256" key="4">
    <source>
        <dbReference type="ARBA" id="ARBA00022490"/>
    </source>
</evidence>
<comment type="subcellular location">
    <subcellularLocation>
        <location evidence="2">Cytoplasm</location>
    </subcellularLocation>
    <subcellularLocation>
        <location evidence="1">Nucleus</location>
    </subcellularLocation>
</comment>
<name>A0A9J6GCR2_HAELO</name>
<dbReference type="InterPro" id="IPR027074">
    <property type="entry name" value="Integrator_9su"/>
</dbReference>
<dbReference type="InterPro" id="IPR007275">
    <property type="entry name" value="YTH_domain"/>
</dbReference>
<dbReference type="Proteomes" id="UP000821853">
    <property type="component" value="Chromosome 4"/>
</dbReference>
<dbReference type="FunFam" id="3.10.590.10:FF:000001">
    <property type="entry name" value="YTH domain family 1, isoform CRA_a"/>
    <property type="match status" value="1"/>
</dbReference>
<evidence type="ECO:0000313" key="9">
    <source>
        <dbReference type="EMBL" id="KAH9373269.1"/>
    </source>
</evidence>
<feature type="region of interest" description="Disordered" evidence="7">
    <location>
        <begin position="780"/>
        <end position="840"/>
    </location>
</feature>
<dbReference type="Gene3D" id="3.60.15.10">
    <property type="entry name" value="Ribonuclease Z/Hydroxyacylglutathione hydrolase-like"/>
    <property type="match status" value="1"/>
</dbReference>
<evidence type="ECO:0000256" key="6">
    <source>
        <dbReference type="ARBA" id="ARBA00023242"/>
    </source>
</evidence>
<evidence type="ECO:0000313" key="10">
    <source>
        <dbReference type="Proteomes" id="UP000821853"/>
    </source>
</evidence>
<feature type="region of interest" description="Disordered" evidence="7">
    <location>
        <begin position="577"/>
        <end position="607"/>
    </location>
</feature>
<dbReference type="CDD" id="cd21134">
    <property type="entry name" value="YTH"/>
    <property type="match status" value="1"/>
</dbReference>
<feature type="compositionally biased region" description="Low complexity" evidence="7">
    <location>
        <begin position="781"/>
        <end position="799"/>
    </location>
</feature>
<keyword evidence="5" id="KW-0694">RNA-binding</keyword>
<dbReference type="Pfam" id="PF16661">
    <property type="entry name" value="Lactamase_B_6"/>
    <property type="match status" value="1"/>
</dbReference>
<dbReference type="AlphaFoldDB" id="A0A9J6GCR2"/>
<comment type="similarity">
    <text evidence="3">Belongs to the metallo-beta-lactamase superfamily. RNA-metabolizing metallo-beta-lactamase-like family. INTS9 subfamily.</text>
</comment>
<evidence type="ECO:0000256" key="3">
    <source>
        <dbReference type="ARBA" id="ARBA00006861"/>
    </source>
</evidence>
<dbReference type="InterPro" id="IPR036866">
    <property type="entry name" value="RibonucZ/Hydroxyglut_hydro"/>
</dbReference>